<reference evidence="1" key="1">
    <citation type="journal article" date="2019" name="MBio">
        <title>Virus Genomes from Deep Sea Sediments Expand the Ocean Megavirome and Support Independent Origins of Viral Gigantism.</title>
        <authorList>
            <person name="Backstrom D."/>
            <person name="Yutin N."/>
            <person name="Jorgensen S.L."/>
            <person name="Dharamshi J."/>
            <person name="Homa F."/>
            <person name="Zaremba-Niedwiedzka K."/>
            <person name="Spang A."/>
            <person name="Wolf Y.I."/>
            <person name="Koonin E.V."/>
            <person name="Ettema T.J."/>
        </authorList>
    </citation>
    <scope>NUCLEOTIDE SEQUENCE</scope>
</reference>
<name>A0A481YUR4_9VIRU</name>
<sequence length="213" mass="23856">MVEAELGADAAGIVATYARTAIVCRVTQPGTRNVCTLPWDDIELLIYLDSVDSPCVSRDYHAAITSIRQLCWSNSSWPYPSSADPRFDVYLVGVECAYHNVVCIYDRRKQHFVRLGGGHYGTNFQKEGKPHMVHSDIIDYFQHAATKTKHGDLVHKCRGGVMYHHPEETFVMRFVPNATPLAVAKIVDSDDDEIEVLALGGETDRELFDDLPD</sequence>
<evidence type="ECO:0000313" key="1">
    <source>
        <dbReference type="EMBL" id="QBK86922.1"/>
    </source>
</evidence>
<organism evidence="1">
    <name type="scientific">Marseillevirus LCMAC103</name>
    <dbReference type="NCBI Taxonomy" id="2506604"/>
    <lineage>
        <taxon>Viruses</taxon>
        <taxon>Varidnaviria</taxon>
        <taxon>Bamfordvirae</taxon>
        <taxon>Nucleocytoviricota</taxon>
        <taxon>Megaviricetes</taxon>
        <taxon>Pimascovirales</taxon>
        <taxon>Pimascovirales incertae sedis</taxon>
        <taxon>Marseilleviridae</taxon>
    </lineage>
</organism>
<gene>
    <name evidence="1" type="ORF">LCMAC103_02600</name>
</gene>
<proteinExistence type="predicted"/>
<accession>A0A481YUR4</accession>
<dbReference type="EMBL" id="MK500338">
    <property type="protein sequence ID" value="QBK86922.1"/>
    <property type="molecule type" value="Genomic_DNA"/>
</dbReference>
<protein>
    <submittedName>
        <fullName evidence="1">Uncharacterized protein</fullName>
    </submittedName>
</protein>